<dbReference type="SUPFAM" id="SSF52540">
    <property type="entry name" value="P-loop containing nucleoside triphosphate hydrolases"/>
    <property type="match status" value="1"/>
</dbReference>
<keyword evidence="1" id="KW-0808">Transferase</keyword>
<dbReference type="InterPro" id="IPR037359">
    <property type="entry name" value="NST/OST"/>
</dbReference>
<evidence type="ECO:0000256" key="4">
    <source>
        <dbReference type="SAM" id="Phobius"/>
    </source>
</evidence>
<dbReference type="RefSeq" id="XP_055890308.1">
    <property type="nucleotide sequence ID" value="XM_056034333.1"/>
</dbReference>
<proteinExistence type="predicted"/>
<evidence type="ECO:0000256" key="1">
    <source>
        <dbReference type="ARBA" id="ARBA00022679"/>
    </source>
</evidence>
<dbReference type="InterPro" id="IPR027417">
    <property type="entry name" value="P-loop_NTPase"/>
</dbReference>
<dbReference type="InterPro" id="IPR000863">
    <property type="entry name" value="Sulfotransferase_dom"/>
</dbReference>
<dbReference type="Pfam" id="PF00685">
    <property type="entry name" value="Sulfotransfer_1"/>
    <property type="match status" value="1"/>
</dbReference>
<evidence type="ECO:0000313" key="7">
    <source>
        <dbReference type="RefSeq" id="XP_055890308.1"/>
    </source>
</evidence>
<feature type="transmembrane region" description="Helical" evidence="4">
    <location>
        <begin position="37"/>
        <end position="55"/>
    </location>
</feature>
<keyword evidence="4" id="KW-0472">Membrane</keyword>
<dbReference type="AlphaFoldDB" id="A0A9W3AT82"/>
<gene>
    <name evidence="7" type="primary">LOC106050134</name>
</gene>
<reference evidence="7" key="1">
    <citation type="submission" date="2025-08" db="UniProtKB">
        <authorList>
            <consortium name="RefSeq"/>
        </authorList>
    </citation>
    <scope>IDENTIFICATION</scope>
</reference>
<name>A0A9W3AT82_BIOGL</name>
<feature type="disulfide bond" evidence="3">
    <location>
        <begin position="311"/>
        <end position="321"/>
    </location>
</feature>
<protein>
    <submittedName>
        <fullName evidence="7">Heparan sulfate glucosamine 3-O-sulfotransferase 1-like</fullName>
    </submittedName>
</protein>
<evidence type="ECO:0000313" key="6">
    <source>
        <dbReference type="Proteomes" id="UP001165740"/>
    </source>
</evidence>
<feature type="domain" description="Sulfotransferase" evidence="5">
    <location>
        <begin position="178"/>
        <end position="315"/>
    </location>
</feature>
<keyword evidence="4" id="KW-1133">Transmembrane helix</keyword>
<dbReference type="Proteomes" id="UP001165740">
    <property type="component" value="Chromosome 7"/>
</dbReference>
<keyword evidence="6" id="KW-1185">Reference proteome</keyword>
<dbReference type="GeneID" id="106050134"/>
<dbReference type="OMA" id="MPPSLDH"/>
<sequence>MALGPDISKPSNLWDITQNRQQQLARRRRYFVPRNQGLLSAFTACCCLVFMMTFLETSRVLIPSKVVSKRDLHLLTEGFTNDLQVKEGNDGDTPLSAQRPHRPGAVVVGFSHCGAYAFLSALSVHPHLVVNKKNVYFFSGNQTTEWYLTQMPPSLDHQTTVDLSTSTIQHKAAIKRLKAFNETVRIIVVICDPVARMLNKYLAEQKHQSAKTRLEKLDEREIVQRFIDTIFTTKNGTIAVRTDLISGVGDYFKHFIDLYQAFPRRQVHVVEQRRFFENPSNELSKLHKFLRVTPLSHIADIQYDSLNNKLCYNASVWRRMCVPEIIKNVSKIFVPEYNDHLKKLRQFFAPFNKRLYIYLEHSFGWL</sequence>
<keyword evidence="4" id="KW-0812">Transmembrane</keyword>
<keyword evidence="3" id="KW-1015">Disulfide bond</keyword>
<dbReference type="PANTHER" id="PTHR10605">
    <property type="entry name" value="HEPARAN SULFATE SULFOTRANSFERASE"/>
    <property type="match status" value="1"/>
</dbReference>
<evidence type="ECO:0000256" key="2">
    <source>
        <dbReference type="ARBA" id="ARBA00023180"/>
    </source>
</evidence>
<keyword evidence="2" id="KW-0325">Glycoprotein</keyword>
<accession>A0A9W3AT82</accession>
<evidence type="ECO:0000256" key="3">
    <source>
        <dbReference type="PIRSR" id="PIRSR637359-3"/>
    </source>
</evidence>
<organism evidence="6 7">
    <name type="scientific">Biomphalaria glabrata</name>
    <name type="common">Bloodfluke planorb</name>
    <name type="synonym">Freshwater snail</name>
    <dbReference type="NCBI Taxonomy" id="6526"/>
    <lineage>
        <taxon>Eukaryota</taxon>
        <taxon>Metazoa</taxon>
        <taxon>Spiralia</taxon>
        <taxon>Lophotrochozoa</taxon>
        <taxon>Mollusca</taxon>
        <taxon>Gastropoda</taxon>
        <taxon>Heterobranchia</taxon>
        <taxon>Euthyneura</taxon>
        <taxon>Panpulmonata</taxon>
        <taxon>Hygrophila</taxon>
        <taxon>Lymnaeoidea</taxon>
        <taxon>Planorbidae</taxon>
        <taxon>Biomphalaria</taxon>
    </lineage>
</organism>
<dbReference type="PANTHER" id="PTHR10605:SF56">
    <property type="entry name" value="BIFUNCTIONAL HEPARAN SULFATE N-DEACETYLASE_N-SULFOTRANSFERASE"/>
    <property type="match status" value="1"/>
</dbReference>
<dbReference type="GO" id="GO:0008146">
    <property type="term" value="F:sulfotransferase activity"/>
    <property type="evidence" value="ECO:0007669"/>
    <property type="project" value="InterPro"/>
</dbReference>
<dbReference type="Gene3D" id="3.40.50.300">
    <property type="entry name" value="P-loop containing nucleotide triphosphate hydrolases"/>
    <property type="match status" value="1"/>
</dbReference>
<dbReference type="OrthoDB" id="6064887at2759"/>
<evidence type="ECO:0000259" key="5">
    <source>
        <dbReference type="Pfam" id="PF00685"/>
    </source>
</evidence>